<feature type="transmembrane region" description="Helical" evidence="6">
    <location>
        <begin position="417"/>
        <end position="436"/>
    </location>
</feature>
<evidence type="ECO:0000256" key="2">
    <source>
        <dbReference type="ARBA" id="ARBA00022448"/>
    </source>
</evidence>
<keyword evidence="3 6" id="KW-0812">Transmembrane</keyword>
<reference evidence="8 9" key="1">
    <citation type="submission" date="2018-03" db="EMBL/GenBank/DDBJ databases">
        <title>Genomic Encyclopedia of Type Strains, Phase III (KMG-III): the genomes of soil and plant-associated and newly described type strains.</title>
        <authorList>
            <person name="Whitman W."/>
        </authorList>
    </citation>
    <scope>NUCLEOTIDE SEQUENCE [LARGE SCALE GENOMIC DNA]</scope>
    <source>
        <strain evidence="8 9">CGMCC 1.12484</strain>
    </source>
</reference>
<comment type="caution">
    <text evidence="8">The sequence shown here is derived from an EMBL/GenBank/DDBJ whole genome shotgun (WGS) entry which is preliminary data.</text>
</comment>
<dbReference type="Pfam" id="PF03600">
    <property type="entry name" value="CitMHS"/>
    <property type="match status" value="1"/>
</dbReference>
<feature type="transmembrane region" description="Helical" evidence="6">
    <location>
        <begin position="173"/>
        <end position="195"/>
    </location>
</feature>
<dbReference type="InterPro" id="IPR014738">
    <property type="entry name" value="Citrate_transporter"/>
</dbReference>
<keyword evidence="2" id="KW-0813">Transport</keyword>
<dbReference type="GO" id="GO:0015137">
    <property type="term" value="F:citrate transmembrane transporter activity"/>
    <property type="evidence" value="ECO:0007669"/>
    <property type="project" value="InterPro"/>
</dbReference>
<keyword evidence="4 6" id="KW-1133">Transmembrane helix</keyword>
<evidence type="ECO:0000256" key="5">
    <source>
        <dbReference type="ARBA" id="ARBA00023136"/>
    </source>
</evidence>
<keyword evidence="9" id="KW-1185">Reference proteome</keyword>
<proteinExistence type="predicted"/>
<evidence type="ECO:0000259" key="7">
    <source>
        <dbReference type="Pfam" id="PF03600"/>
    </source>
</evidence>
<feature type="transmembrane region" description="Helical" evidence="6">
    <location>
        <begin position="385"/>
        <end position="405"/>
    </location>
</feature>
<dbReference type="GO" id="GO:0016020">
    <property type="term" value="C:membrane"/>
    <property type="evidence" value="ECO:0007669"/>
    <property type="project" value="UniProtKB-SubCell"/>
</dbReference>
<feature type="domain" description="Citrate transporter-like" evidence="7">
    <location>
        <begin position="14"/>
        <end position="447"/>
    </location>
</feature>
<dbReference type="EMBL" id="PVTL01000004">
    <property type="protein sequence ID" value="PRY68347.1"/>
    <property type="molecule type" value="Genomic_DNA"/>
</dbReference>
<dbReference type="InterPro" id="IPR004680">
    <property type="entry name" value="Cit_transptr-like_dom"/>
</dbReference>
<evidence type="ECO:0000313" key="8">
    <source>
        <dbReference type="EMBL" id="PRY68347.1"/>
    </source>
</evidence>
<feature type="transmembrane region" description="Helical" evidence="6">
    <location>
        <begin position="301"/>
        <end position="318"/>
    </location>
</feature>
<name>A0A2T0VDU0_9MICO</name>
<evidence type="ECO:0000256" key="3">
    <source>
        <dbReference type="ARBA" id="ARBA00022692"/>
    </source>
</evidence>
<feature type="transmembrane region" description="Helical" evidence="6">
    <location>
        <begin position="456"/>
        <end position="472"/>
    </location>
</feature>
<dbReference type="NCBIfam" id="TIGR00784">
    <property type="entry name" value="citMHS"/>
    <property type="match status" value="1"/>
</dbReference>
<dbReference type="AlphaFoldDB" id="A0A2T0VDU0"/>
<evidence type="ECO:0000256" key="6">
    <source>
        <dbReference type="SAM" id="Phobius"/>
    </source>
</evidence>
<feature type="transmembrane region" description="Helical" evidence="6">
    <location>
        <begin position="56"/>
        <end position="79"/>
    </location>
</feature>
<feature type="transmembrane region" description="Helical" evidence="6">
    <location>
        <begin position="349"/>
        <end position="373"/>
    </location>
</feature>
<evidence type="ECO:0000256" key="1">
    <source>
        <dbReference type="ARBA" id="ARBA00004141"/>
    </source>
</evidence>
<sequence length="502" mass="52868">MLVILGFTMILTFMVLIMTRRLTPMVALILVPTIFGLFAGAGLGLGDMIIESIGDLAPTAALLMFAIMFFGIMIDVGLFDPLIRFITRFLGNDPAKVVLGTAILAGAVSLDGDGSTTFIITTSAMLPIYLRLGMSPVVLTCVAGLMNGTLNIVPWGGPTVRAASALGVSPTDIFVPMLPSLAAGLVIALAFAWFLGLGERKRIGSLEYSPAAAQLNPSPMTSPNFWHRLFGGNRIVRGAEVKPGAAATLSTTGILTVRPGQRMPAGQAALAEQKVLDAEDHDTMMADTMLRADRPTLRPKLIWVNLVLTLAVMVLLVLDVMPLAYIFMVGTAVALMINFPKLRSQADEIVAHAPSIVGVVSMVLAAGVLVGVLNGTGMVTAMADWVVQVVPPSMGQYLAVITGVLSIPMTFFMSNDAFYFGILPVLAESAATYGIAPVEMARASITGQPVHLQSPLVPAILLLVSLAGVNLGDHHKKVLWRACVVSLVMLVVGVIVGAVPFS</sequence>
<feature type="transmembrane region" description="Helical" evidence="6">
    <location>
        <begin position="479"/>
        <end position="501"/>
    </location>
</feature>
<dbReference type="Proteomes" id="UP000237983">
    <property type="component" value="Unassembled WGS sequence"/>
</dbReference>
<comment type="subcellular location">
    <subcellularLocation>
        <location evidence="1">Membrane</location>
        <topology evidence="1">Multi-pass membrane protein</topology>
    </subcellularLocation>
</comment>
<feature type="transmembrane region" description="Helical" evidence="6">
    <location>
        <begin position="128"/>
        <end position="153"/>
    </location>
</feature>
<organism evidence="8 9">
    <name type="scientific">Glaciihabitans tibetensis</name>
    <dbReference type="NCBI Taxonomy" id="1266600"/>
    <lineage>
        <taxon>Bacteria</taxon>
        <taxon>Bacillati</taxon>
        <taxon>Actinomycetota</taxon>
        <taxon>Actinomycetes</taxon>
        <taxon>Micrococcales</taxon>
        <taxon>Microbacteriaceae</taxon>
        <taxon>Glaciihabitans</taxon>
    </lineage>
</organism>
<evidence type="ECO:0000256" key="4">
    <source>
        <dbReference type="ARBA" id="ARBA00022989"/>
    </source>
</evidence>
<evidence type="ECO:0000313" key="9">
    <source>
        <dbReference type="Proteomes" id="UP000237983"/>
    </source>
</evidence>
<keyword evidence="5 6" id="KW-0472">Membrane</keyword>
<protein>
    <submittedName>
        <fullName evidence="8">CitMHS family citrate-Mg2+:H+ or citrate-Ca2+:H+ symporter</fullName>
    </submittedName>
</protein>
<accession>A0A2T0VDU0</accession>
<feature type="transmembrane region" description="Helical" evidence="6">
    <location>
        <begin position="324"/>
        <end position="342"/>
    </location>
</feature>
<gene>
    <name evidence="8" type="ORF">B0I08_10449</name>
</gene>